<dbReference type="Proteomes" id="UP000266841">
    <property type="component" value="Unassembled WGS sequence"/>
</dbReference>
<comment type="caution">
    <text evidence="1">The sequence shown here is derived from an EMBL/GenBank/DDBJ whole genome shotgun (WGS) entry which is preliminary data.</text>
</comment>
<protein>
    <submittedName>
        <fullName evidence="1">Uncharacterized protein</fullName>
    </submittedName>
</protein>
<sequence length="132" mass="14243">MSIVGRRFVGSDVLATQSRLSRVSLLQAADVAGNRLSPNRADDGNRERYCLVPSSARFGDMSSDETAATEFNDSVDAMGAVIGPPGEAMEELDSRYRRCAGRADRARQGAVVALQMRRAIYAQGTKSDKSRA</sequence>
<reference evidence="1 2" key="1">
    <citation type="journal article" date="2012" name="Genome Biol.">
        <title>Genome and low-iron response of an oceanic diatom adapted to chronic iron limitation.</title>
        <authorList>
            <person name="Lommer M."/>
            <person name="Specht M."/>
            <person name="Roy A.S."/>
            <person name="Kraemer L."/>
            <person name="Andreson R."/>
            <person name="Gutowska M.A."/>
            <person name="Wolf J."/>
            <person name="Bergner S.V."/>
            <person name="Schilhabel M.B."/>
            <person name="Klostermeier U.C."/>
            <person name="Beiko R.G."/>
            <person name="Rosenstiel P."/>
            <person name="Hippler M."/>
            <person name="Laroche J."/>
        </authorList>
    </citation>
    <scope>NUCLEOTIDE SEQUENCE [LARGE SCALE GENOMIC DNA]</scope>
    <source>
        <strain evidence="1 2">CCMP1005</strain>
    </source>
</reference>
<proteinExistence type="predicted"/>
<evidence type="ECO:0000313" key="1">
    <source>
        <dbReference type="EMBL" id="EJK67470.1"/>
    </source>
</evidence>
<gene>
    <name evidence="1" type="ORF">THAOC_11490</name>
</gene>
<evidence type="ECO:0000313" key="2">
    <source>
        <dbReference type="Proteomes" id="UP000266841"/>
    </source>
</evidence>
<dbReference type="EMBL" id="AGNL01013045">
    <property type="protein sequence ID" value="EJK67470.1"/>
    <property type="molecule type" value="Genomic_DNA"/>
</dbReference>
<keyword evidence="2" id="KW-1185">Reference proteome</keyword>
<accession>K0SQ44</accession>
<name>K0SQ44_THAOC</name>
<dbReference type="AlphaFoldDB" id="K0SQ44"/>
<organism evidence="1 2">
    <name type="scientific">Thalassiosira oceanica</name>
    <name type="common">Marine diatom</name>
    <dbReference type="NCBI Taxonomy" id="159749"/>
    <lineage>
        <taxon>Eukaryota</taxon>
        <taxon>Sar</taxon>
        <taxon>Stramenopiles</taxon>
        <taxon>Ochrophyta</taxon>
        <taxon>Bacillariophyta</taxon>
        <taxon>Coscinodiscophyceae</taxon>
        <taxon>Thalassiosirophycidae</taxon>
        <taxon>Thalassiosirales</taxon>
        <taxon>Thalassiosiraceae</taxon>
        <taxon>Thalassiosira</taxon>
    </lineage>
</organism>